<feature type="region of interest" description="Disordered" evidence="1">
    <location>
        <begin position="49"/>
        <end position="68"/>
    </location>
</feature>
<accession>A0A1W1UKC0</accession>
<organism evidence="2 3">
    <name type="scientific">Pasteurella testudinis DSM 23072</name>
    <dbReference type="NCBI Taxonomy" id="1122938"/>
    <lineage>
        <taxon>Bacteria</taxon>
        <taxon>Pseudomonadati</taxon>
        <taxon>Pseudomonadota</taxon>
        <taxon>Gammaproteobacteria</taxon>
        <taxon>Pasteurellales</taxon>
        <taxon>Pasteurellaceae</taxon>
        <taxon>Pasteurella</taxon>
    </lineage>
</organism>
<gene>
    <name evidence="2" type="ORF">SAMN05660772_01871</name>
</gene>
<dbReference type="PROSITE" id="PS51257">
    <property type="entry name" value="PROKAR_LIPOPROTEIN"/>
    <property type="match status" value="1"/>
</dbReference>
<dbReference type="STRING" id="1122938.SAMN05660772_01871"/>
<dbReference type="EMBL" id="FWWV01000006">
    <property type="protein sequence ID" value="SMB81492.1"/>
    <property type="molecule type" value="Genomic_DNA"/>
</dbReference>
<evidence type="ECO:0000256" key="1">
    <source>
        <dbReference type="SAM" id="MobiDB-lite"/>
    </source>
</evidence>
<evidence type="ECO:0000313" key="2">
    <source>
        <dbReference type="EMBL" id="SMB81492.1"/>
    </source>
</evidence>
<dbReference type="AlphaFoldDB" id="A0A1W1UKC0"/>
<sequence>MRKIIQICTIESTHTINNSVIAACDDGTLWIYDLFNGAWERLDDIPQEINSTAAKPRPTTKPVNQKRV</sequence>
<keyword evidence="3" id="KW-1185">Reference proteome</keyword>
<evidence type="ECO:0000313" key="3">
    <source>
        <dbReference type="Proteomes" id="UP000192408"/>
    </source>
</evidence>
<reference evidence="3" key="1">
    <citation type="submission" date="2017-04" db="EMBL/GenBank/DDBJ databases">
        <authorList>
            <person name="Varghese N."/>
            <person name="Submissions S."/>
        </authorList>
    </citation>
    <scope>NUCLEOTIDE SEQUENCE [LARGE SCALE GENOMIC DNA]</scope>
    <source>
        <strain evidence="3">DSM 23072</strain>
    </source>
</reference>
<proteinExistence type="predicted"/>
<dbReference type="Proteomes" id="UP000192408">
    <property type="component" value="Unassembled WGS sequence"/>
</dbReference>
<name>A0A1W1UKC0_9PAST</name>
<protein>
    <submittedName>
        <fullName evidence="2">Uncharacterized protein</fullName>
    </submittedName>
</protein>